<dbReference type="PANTHER" id="PTHR33623:SF4">
    <property type="entry name" value="DUF4378 DOMAIN-CONTAINING PROTEIN"/>
    <property type="match status" value="1"/>
</dbReference>
<reference evidence="2" key="1">
    <citation type="submission" date="2022-04" db="EMBL/GenBank/DDBJ databases">
        <title>A functionally conserved STORR gene fusion in Papaver species that diverged 16.8 million years ago.</title>
        <authorList>
            <person name="Catania T."/>
        </authorList>
    </citation>
    <scope>NUCLEOTIDE SEQUENCE</scope>
    <source>
        <strain evidence="2">S-188037</strain>
    </source>
</reference>
<dbReference type="Proteomes" id="UP001202328">
    <property type="component" value="Unassembled WGS sequence"/>
</dbReference>
<feature type="region of interest" description="Disordered" evidence="1">
    <location>
        <begin position="295"/>
        <end position="330"/>
    </location>
</feature>
<dbReference type="AlphaFoldDB" id="A0AAD4SNI9"/>
<dbReference type="PANTHER" id="PTHR33623">
    <property type="entry name" value="OS04G0572500 PROTEIN"/>
    <property type="match status" value="1"/>
</dbReference>
<evidence type="ECO:0008006" key="4">
    <source>
        <dbReference type="Google" id="ProtNLM"/>
    </source>
</evidence>
<gene>
    <name evidence="2" type="ORF">MKW98_011782</name>
</gene>
<feature type="compositionally biased region" description="Acidic residues" evidence="1">
    <location>
        <begin position="402"/>
        <end position="413"/>
    </location>
</feature>
<sequence length="547" mass="61898">MEIELKSKKKPVMERRIVLLKDFLKEEMSSCSSNGFKSFPRKTCCTYSIRHLVEMDLKSRDLTKNPSFPKNHHLLRNKSSSTTATSTTISALQKASVAVINVVKYLTFSSSSSSSSKLSSLSSSSTSSRKQGNSLSRSFSKKLKSKSFWRKDNSEKNNRKVEKEIIKDAGRVKDIMKWKSFRDLQKRSSSSLSIQTITTTTNTIYSWSPSSSDSECDTQDNHHSHEFKSFKQKKDTDSDLHCSSSISISTGISISECPADDSSQKCSSTNQEIVEEEEEISIQKGDLRGEQGHQYGKVQQFNSPVSTLDFPSEEDEEETSSSSSSSLFQSSLANMEKSKKKLMQKIRRFEGLGQLDPINLSKRIASFEAILSHDSLESPSDSYASSIFTSNSSHVISSVSEQQEEEEEEEEEDQMSKAGEKAKKLFQCTIKETARNEENLKSVNSIEDLLLLDFFKDEIIENTTNERVVMSKRSEEKLDNELLRLAKNWMNGQCDPLDWGLQESRKVHVKEMEKGGQWRISNEDIVFEMEIMITGSLMDEVLAEFLS</sequence>
<comment type="caution">
    <text evidence="2">The sequence shown here is derived from an EMBL/GenBank/DDBJ whole genome shotgun (WGS) entry which is preliminary data.</text>
</comment>
<protein>
    <recommendedName>
        <fullName evidence="4">DUF4378 domain-containing protein</fullName>
    </recommendedName>
</protein>
<feature type="region of interest" description="Disordered" evidence="1">
    <location>
        <begin position="111"/>
        <end position="139"/>
    </location>
</feature>
<name>A0AAD4SNI9_9MAGN</name>
<feature type="compositionally biased region" description="Polar residues" evidence="1">
    <location>
        <begin position="297"/>
        <end position="306"/>
    </location>
</feature>
<accession>A0AAD4SNI9</accession>
<feature type="compositionally biased region" description="Low complexity" evidence="1">
    <location>
        <begin position="320"/>
        <end position="330"/>
    </location>
</feature>
<keyword evidence="3" id="KW-1185">Reference proteome</keyword>
<evidence type="ECO:0000313" key="3">
    <source>
        <dbReference type="Proteomes" id="UP001202328"/>
    </source>
</evidence>
<feature type="region of interest" description="Disordered" evidence="1">
    <location>
        <begin position="253"/>
        <end position="282"/>
    </location>
</feature>
<evidence type="ECO:0000256" key="1">
    <source>
        <dbReference type="SAM" id="MobiDB-lite"/>
    </source>
</evidence>
<dbReference type="EMBL" id="JAJJMB010009441">
    <property type="protein sequence ID" value="KAI3913721.1"/>
    <property type="molecule type" value="Genomic_DNA"/>
</dbReference>
<feature type="region of interest" description="Disordered" evidence="1">
    <location>
        <begin position="394"/>
        <end position="419"/>
    </location>
</feature>
<proteinExistence type="predicted"/>
<feature type="compositionally biased region" description="Low complexity" evidence="1">
    <location>
        <begin position="111"/>
        <end position="138"/>
    </location>
</feature>
<evidence type="ECO:0000313" key="2">
    <source>
        <dbReference type="EMBL" id="KAI3913721.1"/>
    </source>
</evidence>
<organism evidence="2 3">
    <name type="scientific">Papaver atlanticum</name>
    <dbReference type="NCBI Taxonomy" id="357466"/>
    <lineage>
        <taxon>Eukaryota</taxon>
        <taxon>Viridiplantae</taxon>
        <taxon>Streptophyta</taxon>
        <taxon>Embryophyta</taxon>
        <taxon>Tracheophyta</taxon>
        <taxon>Spermatophyta</taxon>
        <taxon>Magnoliopsida</taxon>
        <taxon>Ranunculales</taxon>
        <taxon>Papaveraceae</taxon>
        <taxon>Papaveroideae</taxon>
        <taxon>Papaver</taxon>
    </lineage>
</organism>